<protein>
    <submittedName>
        <fullName evidence="1">Uncharacterized conserved protein</fullName>
    </submittedName>
</protein>
<dbReference type="EMBL" id="CABEEZ010000073">
    <property type="protein sequence ID" value="VTR33574.1"/>
    <property type="molecule type" value="Genomic_DNA"/>
</dbReference>
<reference evidence="1" key="1">
    <citation type="submission" date="2019-05" db="EMBL/GenBank/DDBJ databases">
        <authorList>
            <consortium name="Pathogen Informatics"/>
        </authorList>
    </citation>
    <scope>NUCLEOTIDE SEQUENCE [LARGE SCALE GENOMIC DNA]</scope>
    <source>
        <strain evidence="1">NCTC12965</strain>
    </source>
</reference>
<gene>
    <name evidence="1" type="ORF">NCTC12965_03506</name>
</gene>
<name>A0A4U9UU61_SERFO</name>
<proteinExistence type="predicted"/>
<organism evidence="1">
    <name type="scientific">Serratia fonticola</name>
    <dbReference type="NCBI Taxonomy" id="47917"/>
    <lineage>
        <taxon>Bacteria</taxon>
        <taxon>Pseudomonadati</taxon>
        <taxon>Pseudomonadota</taxon>
        <taxon>Gammaproteobacteria</taxon>
        <taxon>Enterobacterales</taxon>
        <taxon>Yersiniaceae</taxon>
        <taxon>Serratia</taxon>
    </lineage>
</organism>
<evidence type="ECO:0000313" key="1">
    <source>
        <dbReference type="EMBL" id="VTR33574.1"/>
    </source>
</evidence>
<sequence>MGNKIPIGISACLLGSAVRFDGGHKRCEFAVETIGHPM</sequence>
<dbReference type="AlphaFoldDB" id="A0A4U9UU61"/>
<accession>A0A4U9UU61</accession>